<evidence type="ECO:0000256" key="8">
    <source>
        <dbReference type="ARBA" id="ARBA00022777"/>
    </source>
</evidence>
<evidence type="ECO:0000259" key="14">
    <source>
        <dbReference type="Pfam" id="PF00224"/>
    </source>
</evidence>
<evidence type="ECO:0000256" key="11">
    <source>
        <dbReference type="ARBA" id="ARBA00023152"/>
    </source>
</evidence>
<evidence type="ECO:0000256" key="12">
    <source>
        <dbReference type="ARBA" id="ARBA00023317"/>
    </source>
</evidence>
<protein>
    <recommendedName>
        <fullName evidence="4 13">Pyruvate kinase</fullName>
        <ecNumber evidence="4 13">2.7.1.40</ecNumber>
    </recommendedName>
</protein>
<dbReference type="InterPro" id="IPR015813">
    <property type="entry name" value="Pyrv/PenolPyrv_kinase-like_dom"/>
</dbReference>
<organism evidence="15 16">
    <name type="scientific">Nephila pilipes</name>
    <name type="common">Giant wood spider</name>
    <name type="synonym">Nephila maculata</name>
    <dbReference type="NCBI Taxonomy" id="299642"/>
    <lineage>
        <taxon>Eukaryota</taxon>
        <taxon>Metazoa</taxon>
        <taxon>Ecdysozoa</taxon>
        <taxon>Arthropoda</taxon>
        <taxon>Chelicerata</taxon>
        <taxon>Arachnida</taxon>
        <taxon>Araneae</taxon>
        <taxon>Araneomorphae</taxon>
        <taxon>Entelegynae</taxon>
        <taxon>Araneoidea</taxon>
        <taxon>Nephilidae</taxon>
        <taxon>Nephila</taxon>
    </lineage>
</organism>
<keyword evidence="8 13" id="KW-0418">Kinase</keyword>
<proteinExistence type="inferred from homology"/>
<evidence type="ECO:0000256" key="4">
    <source>
        <dbReference type="ARBA" id="ARBA00012142"/>
    </source>
</evidence>
<dbReference type="OrthoDB" id="108365at2759"/>
<feature type="domain" description="Pyruvate kinase barrel" evidence="14">
    <location>
        <begin position="1"/>
        <end position="44"/>
    </location>
</feature>
<dbReference type="InterPro" id="IPR015793">
    <property type="entry name" value="Pyrv_Knase_brl"/>
</dbReference>
<dbReference type="GO" id="GO:0000287">
    <property type="term" value="F:magnesium ion binding"/>
    <property type="evidence" value="ECO:0007669"/>
    <property type="project" value="InterPro"/>
</dbReference>
<dbReference type="EMBL" id="BMAW01072401">
    <property type="protein sequence ID" value="GFT82696.1"/>
    <property type="molecule type" value="Genomic_DNA"/>
</dbReference>
<dbReference type="PANTHER" id="PTHR11817">
    <property type="entry name" value="PYRUVATE KINASE"/>
    <property type="match status" value="1"/>
</dbReference>
<evidence type="ECO:0000256" key="13">
    <source>
        <dbReference type="RuleBase" id="RU000504"/>
    </source>
</evidence>
<dbReference type="InterPro" id="IPR001697">
    <property type="entry name" value="Pyr_Knase"/>
</dbReference>
<evidence type="ECO:0000256" key="2">
    <source>
        <dbReference type="ARBA" id="ARBA00004997"/>
    </source>
</evidence>
<keyword evidence="11 13" id="KW-0324">Glycolysis</keyword>
<evidence type="ECO:0000313" key="16">
    <source>
        <dbReference type="Proteomes" id="UP000887013"/>
    </source>
</evidence>
<comment type="caution">
    <text evidence="15">The sequence shown here is derived from an EMBL/GenBank/DDBJ whole genome shotgun (WGS) entry which is preliminary data.</text>
</comment>
<keyword evidence="6" id="KW-0479">Metal-binding</keyword>
<comment type="catalytic activity">
    <reaction evidence="13">
        <text>pyruvate + ATP = phosphoenolpyruvate + ADP + H(+)</text>
        <dbReference type="Rhea" id="RHEA:18157"/>
        <dbReference type="ChEBI" id="CHEBI:15361"/>
        <dbReference type="ChEBI" id="CHEBI:15378"/>
        <dbReference type="ChEBI" id="CHEBI:30616"/>
        <dbReference type="ChEBI" id="CHEBI:58702"/>
        <dbReference type="ChEBI" id="CHEBI:456216"/>
        <dbReference type="EC" id="2.7.1.40"/>
    </reaction>
</comment>
<dbReference type="GO" id="GO:0005524">
    <property type="term" value="F:ATP binding"/>
    <property type="evidence" value="ECO:0007669"/>
    <property type="project" value="UniProtKB-KW"/>
</dbReference>
<dbReference type="InterPro" id="IPR036918">
    <property type="entry name" value="Pyrv_Knase_C_sf"/>
</dbReference>
<keyword evidence="12 15" id="KW-0670">Pyruvate</keyword>
<dbReference type="GO" id="GO:0030955">
    <property type="term" value="F:potassium ion binding"/>
    <property type="evidence" value="ECO:0007669"/>
    <property type="project" value="InterPro"/>
</dbReference>
<accession>A0A8X6PPT5</accession>
<evidence type="ECO:0000313" key="15">
    <source>
        <dbReference type="EMBL" id="GFT82696.1"/>
    </source>
</evidence>
<comment type="cofactor">
    <cofactor evidence="1">
        <name>K(+)</name>
        <dbReference type="ChEBI" id="CHEBI:29103"/>
    </cofactor>
</comment>
<keyword evidence="10 13" id="KW-0460">Magnesium</keyword>
<evidence type="ECO:0000256" key="9">
    <source>
        <dbReference type="ARBA" id="ARBA00022840"/>
    </source>
</evidence>
<dbReference type="SUPFAM" id="SSF52935">
    <property type="entry name" value="PK C-terminal domain-like"/>
    <property type="match status" value="1"/>
</dbReference>
<dbReference type="Gene3D" id="3.40.1380.20">
    <property type="entry name" value="Pyruvate kinase, C-terminal domain"/>
    <property type="match status" value="1"/>
</dbReference>
<dbReference type="GO" id="GO:0004743">
    <property type="term" value="F:pyruvate kinase activity"/>
    <property type="evidence" value="ECO:0007669"/>
    <property type="project" value="UniProtKB-EC"/>
</dbReference>
<comment type="pathway">
    <text evidence="2 13">Carbohydrate degradation; glycolysis; pyruvate from D-glyceraldehyde 3-phosphate: step 5/5.</text>
</comment>
<keyword evidence="9" id="KW-0067">ATP-binding</keyword>
<evidence type="ECO:0000256" key="6">
    <source>
        <dbReference type="ARBA" id="ARBA00022723"/>
    </source>
</evidence>
<dbReference type="AlphaFoldDB" id="A0A8X6PPT5"/>
<gene>
    <name evidence="15" type="primary">PKM</name>
    <name evidence="15" type="ORF">NPIL_579281</name>
</gene>
<dbReference type="Gene3D" id="3.20.20.60">
    <property type="entry name" value="Phosphoenolpyruvate-binding domains"/>
    <property type="match status" value="1"/>
</dbReference>
<dbReference type="SUPFAM" id="SSF51621">
    <property type="entry name" value="Phosphoenolpyruvate/pyruvate domain"/>
    <property type="match status" value="1"/>
</dbReference>
<evidence type="ECO:0000256" key="3">
    <source>
        <dbReference type="ARBA" id="ARBA00008663"/>
    </source>
</evidence>
<evidence type="ECO:0000256" key="7">
    <source>
        <dbReference type="ARBA" id="ARBA00022741"/>
    </source>
</evidence>
<dbReference type="Pfam" id="PF00224">
    <property type="entry name" value="PK"/>
    <property type="match status" value="1"/>
</dbReference>
<dbReference type="PRINTS" id="PR01050">
    <property type="entry name" value="PYRUVTKNASE"/>
</dbReference>
<reference evidence="15" key="1">
    <citation type="submission" date="2020-08" db="EMBL/GenBank/DDBJ databases">
        <title>Multicomponent nature underlies the extraordinary mechanical properties of spider dragline silk.</title>
        <authorList>
            <person name="Kono N."/>
            <person name="Nakamura H."/>
            <person name="Mori M."/>
            <person name="Yoshida Y."/>
            <person name="Ohtoshi R."/>
            <person name="Malay A.D."/>
            <person name="Moran D.A.P."/>
            <person name="Tomita M."/>
            <person name="Numata K."/>
            <person name="Arakawa K."/>
        </authorList>
    </citation>
    <scope>NUCLEOTIDE SEQUENCE</scope>
</reference>
<name>A0A8X6PPT5_NEPPI</name>
<comment type="similarity">
    <text evidence="3 13">Belongs to the pyruvate kinase family.</text>
</comment>
<dbReference type="EC" id="2.7.1.40" evidence="4 13"/>
<dbReference type="GO" id="GO:0016301">
    <property type="term" value="F:kinase activity"/>
    <property type="evidence" value="ECO:0007669"/>
    <property type="project" value="UniProtKB-KW"/>
</dbReference>
<dbReference type="Proteomes" id="UP000887013">
    <property type="component" value="Unassembled WGS sequence"/>
</dbReference>
<sequence>MLESMIEKPRPTRAESSDVANAILDSSDCIMLSAESAKGDYVITCIDVMNAISREAEAAFFHRHVFNDLLLNTTLPTDQETGIAIAAVTIAMKVMASAIIALSHTGR</sequence>
<evidence type="ECO:0000256" key="1">
    <source>
        <dbReference type="ARBA" id="ARBA00001958"/>
    </source>
</evidence>
<evidence type="ECO:0000256" key="5">
    <source>
        <dbReference type="ARBA" id="ARBA00022679"/>
    </source>
</evidence>
<dbReference type="InterPro" id="IPR040442">
    <property type="entry name" value="Pyrv_kinase-like_dom_sf"/>
</dbReference>
<evidence type="ECO:0000256" key="10">
    <source>
        <dbReference type="ARBA" id="ARBA00022842"/>
    </source>
</evidence>
<keyword evidence="5 13" id="KW-0808">Transferase</keyword>
<keyword evidence="16" id="KW-1185">Reference proteome</keyword>
<keyword evidence="7" id="KW-0547">Nucleotide-binding</keyword>